<organism evidence="1 2">
    <name type="scientific">Desulfofustis glycolicus DSM 9705</name>
    <dbReference type="NCBI Taxonomy" id="1121409"/>
    <lineage>
        <taxon>Bacteria</taxon>
        <taxon>Pseudomonadati</taxon>
        <taxon>Thermodesulfobacteriota</taxon>
        <taxon>Desulfobulbia</taxon>
        <taxon>Desulfobulbales</taxon>
        <taxon>Desulfocapsaceae</taxon>
        <taxon>Desulfofustis</taxon>
    </lineage>
</organism>
<dbReference type="RefSeq" id="WP_143165989.1">
    <property type="nucleotide sequence ID" value="NZ_FQXS01000013.1"/>
</dbReference>
<reference evidence="1 2" key="1">
    <citation type="submission" date="2016-11" db="EMBL/GenBank/DDBJ databases">
        <authorList>
            <person name="Jaros S."/>
            <person name="Januszkiewicz K."/>
            <person name="Wedrychowicz H."/>
        </authorList>
    </citation>
    <scope>NUCLEOTIDE SEQUENCE [LARGE SCALE GENOMIC DNA]</scope>
    <source>
        <strain evidence="1 2">DSM 9705</strain>
    </source>
</reference>
<gene>
    <name evidence="1" type="ORF">SAMN02745124_02301</name>
</gene>
<evidence type="ECO:0000313" key="2">
    <source>
        <dbReference type="Proteomes" id="UP000184139"/>
    </source>
</evidence>
<dbReference type="GO" id="GO:0016740">
    <property type="term" value="F:transferase activity"/>
    <property type="evidence" value="ECO:0007669"/>
    <property type="project" value="UniProtKB-KW"/>
</dbReference>
<evidence type="ECO:0000313" key="1">
    <source>
        <dbReference type="EMBL" id="SHH87184.1"/>
    </source>
</evidence>
<dbReference type="Proteomes" id="UP000184139">
    <property type="component" value="Unassembled WGS sequence"/>
</dbReference>
<dbReference type="EMBL" id="FQXS01000013">
    <property type="protein sequence ID" value="SHH87184.1"/>
    <property type="molecule type" value="Genomic_DNA"/>
</dbReference>
<keyword evidence="1" id="KW-0808">Transferase</keyword>
<name>A0A1M5WIY4_9BACT</name>
<dbReference type="OrthoDB" id="9790710at2"/>
<dbReference type="STRING" id="1121409.SAMN02745124_02301"/>
<proteinExistence type="predicted"/>
<dbReference type="SUPFAM" id="SSF53756">
    <property type="entry name" value="UDP-Glycosyltransferase/glycogen phosphorylase"/>
    <property type="match status" value="1"/>
</dbReference>
<dbReference type="AlphaFoldDB" id="A0A1M5WIY4"/>
<dbReference type="Pfam" id="PF13692">
    <property type="entry name" value="Glyco_trans_1_4"/>
    <property type="match status" value="1"/>
</dbReference>
<sequence length="378" mass="43091">MKILFWGTYDTGKPRTRILLKGLRENGVEIQQCHYPLWDGIEDKSQISRLSSKLSFLLRWLLCYPKLIVAFCRMPRPDVILVGYLGHLDVIVIWLFAKLRRTPIVWDAFLSLYDTVVCDRKLVHKFHPLAGLLYLWEWLACRAADIVLLDTREHARHFVKLYSLREEKTGVVFVGAEPAVFPGDDRSEWGGRTSGTVSVLFYGQFIPLHGIEFIVEAAALLRSEPVSWILIGHGQEEKKIRELIVRHRLEKIEWVPWVAYDELHRWIHRVDVCLGIFGQSGKAGRVIPNKVFQILSCGKPLITRDSMAMRELIENRVHGVYLIKPGSPESLAEVIRSIVRSGGVDFDPAGLEGIKTMITPYAVGGQLMKYLHRATGTG</sequence>
<accession>A0A1M5WIY4</accession>
<keyword evidence="2" id="KW-1185">Reference proteome</keyword>
<dbReference type="PANTHER" id="PTHR12526">
    <property type="entry name" value="GLYCOSYLTRANSFERASE"/>
    <property type="match status" value="1"/>
</dbReference>
<dbReference type="Gene3D" id="3.40.50.2000">
    <property type="entry name" value="Glycogen Phosphorylase B"/>
    <property type="match status" value="2"/>
</dbReference>
<protein>
    <submittedName>
        <fullName evidence="1">Glycosyltransferase involved in cell wall bisynthesis</fullName>
    </submittedName>
</protein>